<dbReference type="EC" id="3.1.3.16" evidence="2"/>
<dbReference type="GO" id="GO:0005634">
    <property type="term" value="C:nucleus"/>
    <property type="evidence" value="ECO:0007669"/>
    <property type="project" value="UniProtKB-SubCell"/>
</dbReference>
<evidence type="ECO:0000256" key="1">
    <source>
        <dbReference type="ARBA" id="ARBA00004123"/>
    </source>
</evidence>
<evidence type="ECO:0000313" key="8">
    <source>
        <dbReference type="EMBL" id="KAL0491506.1"/>
    </source>
</evidence>
<comment type="catalytic activity">
    <reaction evidence="5">
        <text>O-phospho-L-seryl-[protein] + H2O = L-seryl-[protein] + phosphate</text>
        <dbReference type="Rhea" id="RHEA:20629"/>
        <dbReference type="Rhea" id="RHEA-COMP:9863"/>
        <dbReference type="Rhea" id="RHEA-COMP:11604"/>
        <dbReference type="ChEBI" id="CHEBI:15377"/>
        <dbReference type="ChEBI" id="CHEBI:29999"/>
        <dbReference type="ChEBI" id="CHEBI:43474"/>
        <dbReference type="ChEBI" id="CHEBI:83421"/>
        <dbReference type="EC" id="3.1.3.16"/>
    </reaction>
</comment>
<dbReference type="InterPro" id="IPR023214">
    <property type="entry name" value="HAD_sf"/>
</dbReference>
<reference evidence="8 9" key="1">
    <citation type="submission" date="2024-03" db="EMBL/GenBank/DDBJ databases">
        <title>The Acrasis kona genome and developmental transcriptomes reveal deep origins of eukaryotic multicellular pathways.</title>
        <authorList>
            <person name="Sheikh S."/>
            <person name="Fu C.-J."/>
            <person name="Brown M.W."/>
            <person name="Baldauf S.L."/>
        </authorList>
    </citation>
    <scope>NUCLEOTIDE SEQUENCE [LARGE SCALE GENOMIC DNA]</scope>
    <source>
        <strain evidence="8 9">ATCC MYA-3509</strain>
    </source>
</reference>
<organism evidence="8 9">
    <name type="scientific">Acrasis kona</name>
    <dbReference type="NCBI Taxonomy" id="1008807"/>
    <lineage>
        <taxon>Eukaryota</taxon>
        <taxon>Discoba</taxon>
        <taxon>Heterolobosea</taxon>
        <taxon>Tetramitia</taxon>
        <taxon>Eutetramitia</taxon>
        <taxon>Acrasidae</taxon>
        <taxon>Acrasis</taxon>
    </lineage>
</organism>
<dbReference type="EMBL" id="JAOPGA020001810">
    <property type="protein sequence ID" value="KAL0491506.1"/>
    <property type="molecule type" value="Genomic_DNA"/>
</dbReference>
<dbReference type="InterPro" id="IPR004274">
    <property type="entry name" value="FCP1_dom"/>
</dbReference>
<dbReference type="GO" id="GO:0008420">
    <property type="term" value="F:RNA polymerase II CTD heptapeptide repeat phosphatase activity"/>
    <property type="evidence" value="ECO:0007669"/>
    <property type="project" value="InterPro"/>
</dbReference>
<dbReference type="InterPro" id="IPR036420">
    <property type="entry name" value="BRCT_dom_sf"/>
</dbReference>
<evidence type="ECO:0000313" key="9">
    <source>
        <dbReference type="Proteomes" id="UP001431209"/>
    </source>
</evidence>
<comment type="caution">
    <text evidence="8">The sequence shown here is derived from an EMBL/GenBank/DDBJ whole genome shotgun (WGS) entry which is preliminary data.</text>
</comment>
<dbReference type="CDD" id="cd17729">
    <property type="entry name" value="BRCT_CTDP1"/>
    <property type="match status" value="1"/>
</dbReference>
<evidence type="ECO:0000256" key="4">
    <source>
        <dbReference type="ARBA" id="ARBA00023242"/>
    </source>
</evidence>
<dbReference type="InterPro" id="IPR039189">
    <property type="entry name" value="Fcp1"/>
</dbReference>
<protein>
    <recommendedName>
        <fullName evidence="2">protein-serine/threonine phosphatase</fullName>
        <ecNumber evidence="2">3.1.3.16</ecNumber>
    </recommendedName>
</protein>
<dbReference type="Gene3D" id="3.40.50.1000">
    <property type="entry name" value="HAD superfamily/HAD-like"/>
    <property type="match status" value="1"/>
</dbReference>
<feature type="domain" description="BRCT" evidence="7">
    <location>
        <begin position="152"/>
        <end position="245"/>
    </location>
</feature>
<dbReference type="Proteomes" id="UP001431209">
    <property type="component" value="Unassembled WGS sequence"/>
</dbReference>
<name>A0AAW2ZQQ5_9EUKA</name>
<dbReference type="PANTHER" id="PTHR23081:SF36">
    <property type="entry name" value="RNA POLYMERASE II SUBUNIT A C-TERMINAL DOMAIN PHOSPHATASE"/>
    <property type="match status" value="1"/>
</dbReference>
<keyword evidence="9" id="KW-1185">Reference proteome</keyword>
<dbReference type="AlphaFoldDB" id="A0AAW2ZQQ5"/>
<keyword evidence="4" id="KW-0539">Nucleus</keyword>
<dbReference type="PROSITE" id="PS50172">
    <property type="entry name" value="BRCT"/>
    <property type="match status" value="1"/>
</dbReference>
<evidence type="ECO:0000256" key="6">
    <source>
        <dbReference type="ARBA" id="ARBA00048336"/>
    </source>
</evidence>
<dbReference type="Pfam" id="PF03031">
    <property type="entry name" value="NIF"/>
    <property type="match status" value="1"/>
</dbReference>
<evidence type="ECO:0000259" key="7">
    <source>
        <dbReference type="PROSITE" id="PS50172"/>
    </source>
</evidence>
<comment type="catalytic activity">
    <reaction evidence="6">
        <text>O-phospho-L-threonyl-[protein] + H2O = L-threonyl-[protein] + phosphate</text>
        <dbReference type="Rhea" id="RHEA:47004"/>
        <dbReference type="Rhea" id="RHEA-COMP:11060"/>
        <dbReference type="Rhea" id="RHEA-COMP:11605"/>
        <dbReference type="ChEBI" id="CHEBI:15377"/>
        <dbReference type="ChEBI" id="CHEBI:30013"/>
        <dbReference type="ChEBI" id="CHEBI:43474"/>
        <dbReference type="ChEBI" id="CHEBI:61977"/>
        <dbReference type="EC" id="3.1.3.16"/>
    </reaction>
</comment>
<dbReference type="Pfam" id="PF00533">
    <property type="entry name" value="BRCT"/>
    <property type="match status" value="1"/>
</dbReference>
<evidence type="ECO:0000256" key="2">
    <source>
        <dbReference type="ARBA" id="ARBA00013081"/>
    </source>
</evidence>
<proteinExistence type="predicted"/>
<dbReference type="PANTHER" id="PTHR23081">
    <property type="entry name" value="RNA POLYMERASE II CTD PHOSPHATASE"/>
    <property type="match status" value="1"/>
</dbReference>
<gene>
    <name evidence="8" type="ORF">AKO1_003988</name>
</gene>
<keyword evidence="3" id="KW-0378">Hydrolase</keyword>
<dbReference type="SMART" id="SM00292">
    <property type="entry name" value="BRCT"/>
    <property type="match status" value="1"/>
</dbReference>
<evidence type="ECO:0000256" key="3">
    <source>
        <dbReference type="ARBA" id="ARBA00022801"/>
    </source>
</evidence>
<comment type="subcellular location">
    <subcellularLocation>
        <location evidence="1">Nucleus</location>
    </subcellularLocation>
</comment>
<accession>A0AAW2ZQQ5</accession>
<evidence type="ECO:0000256" key="5">
    <source>
        <dbReference type="ARBA" id="ARBA00047761"/>
    </source>
</evidence>
<dbReference type="Gene3D" id="3.40.50.10190">
    <property type="entry name" value="BRCT domain"/>
    <property type="match status" value="1"/>
</dbReference>
<dbReference type="SUPFAM" id="SSF52113">
    <property type="entry name" value="BRCT domain"/>
    <property type="match status" value="1"/>
</dbReference>
<dbReference type="InterPro" id="IPR001357">
    <property type="entry name" value="BRCT_dom"/>
</dbReference>
<sequence length="271" mass="31248">MSSTSYAQEVVNLLENNQRCLYPHECYDQKLFKVIASRGTFADGQTKDLGVFGDELKSMVVVVDDRRDVWWKEVFNLIQVNAYEHYRYCSNYLVCYCNCCANLSYDSENSCCGLSDCEEDNTLFSLEELLDSIHRKFFDPIDNEYSDVRSILKSRVLEGCHIVFSGLIPLSIQANQSFIWRVAEEYGAQCYEEVSSHITHVIATKKQTPKVERAREILDVMIVDKSWLEESIQLFRRADELKHQIATFNKPSGDFNLSPCTFNAVEVPSLY</sequence>